<organism evidence="2">
    <name type="scientific">Zooxanthella nutricula</name>
    <dbReference type="NCBI Taxonomy" id="1333877"/>
    <lineage>
        <taxon>Eukaryota</taxon>
        <taxon>Sar</taxon>
        <taxon>Alveolata</taxon>
        <taxon>Dinophyceae</taxon>
        <taxon>Peridiniales</taxon>
        <taxon>Peridiniales incertae sedis</taxon>
        <taxon>Zooxanthella</taxon>
    </lineage>
</organism>
<accession>A0A7S2Q9P9</accession>
<reference evidence="2" key="1">
    <citation type="submission" date="2021-01" db="EMBL/GenBank/DDBJ databases">
        <authorList>
            <person name="Corre E."/>
            <person name="Pelletier E."/>
            <person name="Niang G."/>
            <person name="Scheremetjew M."/>
            <person name="Finn R."/>
            <person name="Kale V."/>
            <person name="Holt S."/>
            <person name="Cochrane G."/>
            <person name="Meng A."/>
            <person name="Brown T."/>
            <person name="Cohen L."/>
        </authorList>
    </citation>
    <scope>NUCLEOTIDE SEQUENCE</scope>
    <source>
        <strain evidence="2">RCC3387</strain>
    </source>
</reference>
<name>A0A7S2Q9P9_9DINO</name>
<feature type="transmembrane region" description="Helical" evidence="1">
    <location>
        <begin position="31"/>
        <end position="52"/>
    </location>
</feature>
<evidence type="ECO:0000256" key="1">
    <source>
        <dbReference type="SAM" id="Phobius"/>
    </source>
</evidence>
<dbReference type="EMBL" id="HBGW01085822">
    <property type="protein sequence ID" value="CAD9636553.1"/>
    <property type="molecule type" value="Transcribed_RNA"/>
</dbReference>
<gene>
    <name evidence="2" type="ORF">BRAN1462_LOCUS54375</name>
</gene>
<protein>
    <submittedName>
        <fullName evidence="2">Uncharacterized protein</fullName>
    </submittedName>
</protein>
<sequence length="105" mass="11653">MAMAEEEETAGAKPLAEKKKEEGGFSFDFNIVIQAFWTFLIVYSFGSVIIGISQGRIQDRTGGDFTAYDFFDNIFAFKEWSWETSLGFNPVEAVQGLMNRGSGSA</sequence>
<dbReference type="AlphaFoldDB" id="A0A7S2Q9P9"/>
<proteinExistence type="predicted"/>
<keyword evidence="1" id="KW-0472">Membrane</keyword>
<evidence type="ECO:0000313" key="2">
    <source>
        <dbReference type="EMBL" id="CAD9636553.1"/>
    </source>
</evidence>
<keyword evidence="1" id="KW-0812">Transmembrane</keyword>
<keyword evidence="1" id="KW-1133">Transmembrane helix</keyword>